<keyword evidence="3 14" id="KW-0575">Peroxidase</keyword>
<name>A0A517Y273_9BACT</name>
<keyword evidence="4" id="KW-0049">Antioxidant</keyword>
<dbReference type="RefSeq" id="WP_145244083.1">
    <property type="nucleotide sequence ID" value="NZ_CP036273.1"/>
</dbReference>
<evidence type="ECO:0000313" key="15">
    <source>
        <dbReference type="Proteomes" id="UP000319576"/>
    </source>
</evidence>
<dbReference type="InterPro" id="IPR000866">
    <property type="entry name" value="AhpC/TSA"/>
</dbReference>
<dbReference type="GO" id="GO:0005737">
    <property type="term" value="C:cytoplasm"/>
    <property type="evidence" value="ECO:0007669"/>
    <property type="project" value="TreeGrafter"/>
</dbReference>
<dbReference type="GO" id="GO:0034599">
    <property type="term" value="P:cellular response to oxidative stress"/>
    <property type="evidence" value="ECO:0007669"/>
    <property type="project" value="TreeGrafter"/>
</dbReference>
<dbReference type="GO" id="GO:0008379">
    <property type="term" value="F:thioredoxin peroxidase activity"/>
    <property type="evidence" value="ECO:0007669"/>
    <property type="project" value="TreeGrafter"/>
</dbReference>
<evidence type="ECO:0000313" key="14">
    <source>
        <dbReference type="EMBL" id="QDU23871.1"/>
    </source>
</evidence>
<dbReference type="InterPro" id="IPR013766">
    <property type="entry name" value="Thioredoxin_domain"/>
</dbReference>
<comment type="catalytic activity">
    <reaction evidence="11">
        <text>a hydroperoxide + [thioredoxin]-dithiol = an alcohol + [thioredoxin]-disulfide + H2O</text>
        <dbReference type="Rhea" id="RHEA:62620"/>
        <dbReference type="Rhea" id="RHEA-COMP:10698"/>
        <dbReference type="Rhea" id="RHEA-COMP:10700"/>
        <dbReference type="ChEBI" id="CHEBI:15377"/>
        <dbReference type="ChEBI" id="CHEBI:29950"/>
        <dbReference type="ChEBI" id="CHEBI:30879"/>
        <dbReference type="ChEBI" id="CHEBI:35924"/>
        <dbReference type="ChEBI" id="CHEBI:50058"/>
        <dbReference type="EC" id="1.11.1.24"/>
    </reaction>
</comment>
<evidence type="ECO:0000256" key="6">
    <source>
        <dbReference type="ARBA" id="ARBA00023157"/>
    </source>
</evidence>
<feature type="domain" description="Thioredoxin" evidence="13">
    <location>
        <begin position="34"/>
        <end position="200"/>
    </location>
</feature>
<protein>
    <recommendedName>
        <fullName evidence="2">thioredoxin-dependent peroxiredoxin</fullName>
        <ecNumber evidence="2">1.11.1.24</ecNumber>
    </recommendedName>
    <alternativeName>
        <fullName evidence="8">Thioredoxin peroxidase</fullName>
    </alternativeName>
    <alternativeName>
        <fullName evidence="10">Thioredoxin-dependent peroxiredoxin Bcp</fullName>
    </alternativeName>
</protein>
<evidence type="ECO:0000256" key="2">
    <source>
        <dbReference type="ARBA" id="ARBA00013017"/>
    </source>
</evidence>
<evidence type="ECO:0000256" key="8">
    <source>
        <dbReference type="ARBA" id="ARBA00032824"/>
    </source>
</evidence>
<comment type="function">
    <text evidence="1">Thiol-specific peroxidase that catalyzes the reduction of hydrogen peroxide and organic hydroperoxides to water and alcohols, respectively. Plays a role in cell protection against oxidative stress by detoxifying peroxides and as sensor of hydrogen peroxide-mediated signaling events.</text>
</comment>
<evidence type="ECO:0000256" key="5">
    <source>
        <dbReference type="ARBA" id="ARBA00023002"/>
    </source>
</evidence>
<dbReference type="Proteomes" id="UP000319576">
    <property type="component" value="Chromosome"/>
</dbReference>
<comment type="similarity">
    <text evidence="9">Belongs to the peroxiredoxin family. BCP/PrxQ subfamily.</text>
</comment>
<dbReference type="PROSITE" id="PS51352">
    <property type="entry name" value="THIOREDOXIN_2"/>
    <property type="match status" value="1"/>
</dbReference>
<dbReference type="GO" id="GO:0045454">
    <property type="term" value="P:cell redox homeostasis"/>
    <property type="evidence" value="ECO:0007669"/>
    <property type="project" value="TreeGrafter"/>
</dbReference>
<dbReference type="OrthoDB" id="9812811at2"/>
<evidence type="ECO:0000256" key="11">
    <source>
        <dbReference type="ARBA" id="ARBA00049091"/>
    </source>
</evidence>
<evidence type="ECO:0000256" key="12">
    <source>
        <dbReference type="SAM" id="SignalP"/>
    </source>
</evidence>
<keyword evidence="12" id="KW-0732">Signal</keyword>
<dbReference type="CDD" id="cd03017">
    <property type="entry name" value="PRX_BCP"/>
    <property type="match status" value="1"/>
</dbReference>
<dbReference type="Gene3D" id="3.40.30.10">
    <property type="entry name" value="Glutaredoxin"/>
    <property type="match status" value="1"/>
</dbReference>
<gene>
    <name evidence="14" type="primary">bcp_3</name>
    <name evidence="14" type="ORF">ETAA1_58810</name>
</gene>
<evidence type="ECO:0000256" key="4">
    <source>
        <dbReference type="ARBA" id="ARBA00022862"/>
    </source>
</evidence>
<dbReference type="PANTHER" id="PTHR42801:SF4">
    <property type="entry name" value="AHPC_TSA FAMILY PROTEIN"/>
    <property type="match status" value="1"/>
</dbReference>
<evidence type="ECO:0000256" key="9">
    <source>
        <dbReference type="ARBA" id="ARBA00038489"/>
    </source>
</evidence>
<feature type="signal peptide" evidence="12">
    <location>
        <begin position="1"/>
        <end position="26"/>
    </location>
</feature>
<dbReference type="EMBL" id="CP036273">
    <property type="protein sequence ID" value="QDU23871.1"/>
    <property type="molecule type" value="Genomic_DNA"/>
</dbReference>
<dbReference type="SUPFAM" id="SSF52833">
    <property type="entry name" value="Thioredoxin-like"/>
    <property type="match status" value="1"/>
</dbReference>
<evidence type="ECO:0000256" key="1">
    <source>
        <dbReference type="ARBA" id="ARBA00003330"/>
    </source>
</evidence>
<evidence type="ECO:0000259" key="13">
    <source>
        <dbReference type="PROSITE" id="PS51352"/>
    </source>
</evidence>
<dbReference type="Pfam" id="PF00578">
    <property type="entry name" value="AhpC-TSA"/>
    <property type="match status" value="1"/>
</dbReference>
<dbReference type="AlphaFoldDB" id="A0A517Y273"/>
<proteinExistence type="inferred from homology"/>
<accession>A0A517Y273</accession>
<evidence type="ECO:0000256" key="3">
    <source>
        <dbReference type="ARBA" id="ARBA00022559"/>
    </source>
</evidence>
<keyword evidence="6" id="KW-1015">Disulfide bond</keyword>
<dbReference type="InterPro" id="IPR050924">
    <property type="entry name" value="Peroxiredoxin_BCP/PrxQ"/>
</dbReference>
<keyword evidence="7" id="KW-0676">Redox-active center</keyword>
<evidence type="ECO:0000256" key="10">
    <source>
        <dbReference type="ARBA" id="ARBA00042639"/>
    </source>
</evidence>
<sequence length="201" mass="21212" precursor="true">MSAFTLRVGAFAAALGCVASVGPAAADDAKPVELKVGDTAPAFEAPSDAGPTWLSKDRFGKKWVVVYFYPGDFTPGCTAQANAFRDAMHKLAEKGVEVVGISGDSADVHAKFRAAQKLNFTLLADEDGAVARKYGVPFTKGAVVKARDADKTPFEFTRAGTAARWTFVVGKDGTIAYKNTKVTPALDAKAITEFIDKAEGK</sequence>
<evidence type="ECO:0000256" key="7">
    <source>
        <dbReference type="ARBA" id="ARBA00023284"/>
    </source>
</evidence>
<dbReference type="InterPro" id="IPR036249">
    <property type="entry name" value="Thioredoxin-like_sf"/>
</dbReference>
<keyword evidence="15" id="KW-1185">Reference proteome</keyword>
<dbReference type="EC" id="1.11.1.24" evidence="2"/>
<feature type="chain" id="PRO_5021992155" description="thioredoxin-dependent peroxiredoxin" evidence="12">
    <location>
        <begin position="27"/>
        <end position="201"/>
    </location>
</feature>
<reference evidence="14 15" key="1">
    <citation type="submission" date="2019-02" db="EMBL/GenBank/DDBJ databases">
        <title>Deep-cultivation of Planctomycetes and their phenomic and genomic characterization uncovers novel biology.</title>
        <authorList>
            <person name="Wiegand S."/>
            <person name="Jogler M."/>
            <person name="Boedeker C."/>
            <person name="Pinto D."/>
            <person name="Vollmers J."/>
            <person name="Rivas-Marin E."/>
            <person name="Kohn T."/>
            <person name="Peeters S.H."/>
            <person name="Heuer A."/>
            <person name="Rast P."/>
            <person name="Oberbeckmann S."/>
            <person name="Bunk B."/>
            <person name="Jeske O."/>
            <person name="Meyerdierks A."/>
            <person name="Storesund J.E."/>
            <person name="Kallscheuer N."/>
            <person name="Luecker S."/>
            <person name="Lage O.M."/>
            <person name="Pohl T."/>
            <person name="Merkel B.J."/>
            <person name="Hornburger P."/>
            <person name="Mueller R.-W."/>
            <person name="Bruemmer F."/>
            <person name="Labrenz M."/>
            <person name="Spormann A.M."/>
            <person name="Op den Camp H."/>
            <person name="Overmann J."/>
            <person name="Amann R."/>
            <person name="Jetten M.S.M."/>
            <person name="Mascher T."/>
            <person name="Medema M.H."/>
            <person name="Devos D.P."/>
            <person name="Kaster A.-K."/>
            <person name="Ovreas L."/>
            <person name="Rohde M."/>
            <person name="Galperin M.Y."/>
            <person name="Jogler C."/>
        </authorList>
    </citation>
    <scope>NUCLEOTIDE SEQUENCE [LARGE SCALE GENOMIC DNA]</scope>
    <source>
        <strain evidence="14 15">ETA_A1</strain>
    </source>
</reference>
<dbReference type="KEGG" id="uli:ETAA1_58810"/>
<organism evidence="14 15">
    <name type="scientific">Urbifossiella limnaea</name>
    <dbReference type="NCBI Taxonomy" id="2528023"/>
    <lineage>
        <taxon>Bacteria</taxon>
        <taxon>Pseudomonadati</taxon>
        <taxon>Planctomycetota</taxon>
        <taxon>Planctomycetia</taxon>
        <taxon>Gemmatales</taxon>
        <taxon>Gemmataceae</taxon>
        <taxon>Urbifossiella</taxon>
    </lineage>
</organism>
<keyword evidence="5 14" id="KW-0560">Oxidoreductase</keyword>
<dbReference type="PANTHER" id="PTHR42801">
    <property type="entry name" value="THIOREDOXIN-DEPENDENT PEROXIDE REDUCTASE"/>
    <property type="match status" value="1"/>
</dbReference>